<dbReference type="RefSeq" id="WP_262538581.1">
    <property type="nucleotide sequence ID" value="NZ_JAJEQN010000028.1"/>
</dbReference>
<dbReference type="InterPro" id="IPR011862">
    <property type="entry name" value="Phos-bd"/>
</dbReference>
<evidence type="ECO:0000256" key="5">
    <source>
        <dbReference type="ARBA" id="ARBA00022448"/>
    </source>
</evidence>
<evidence type="ECO:0000313" key="14">
    <source>
        <dbReference type="Proteomes" id="UP001198200"/>
    </source>
</evidence>
<feature type="domain" description="PBP" evidence="12">
    <location>
        <begin position="72"/>
        <end position="306"/>
    </location>
</feature>
<evidence type="ECO:0000256" key="3">
    <source>
        <dbReference type="ARBA" id="ARBA00008725"/>
    </source>
</evidence>
<keyword evidence="8 10" id="KW-0564">Palmitate</keyword>
<evidence type="ECO:0000256" key="9">
    <source>
        <dbReference type="ARBA" id="ARBA00023288"/>
    </source>
</evidence>
<evidence type="ECO:0000256" key="2">
    <source>
        <dbReference type="ARBA" id="ARBA00004193"/>
    </source>
</evidence>
<keyword evidence="10" id="KW-1003">Cell membrane</keyword>
<dbReference type="EMBL" id="JAJEQN010000028">
    <property type="protein sequence ID" value="MCC2222176.1"/>
    <property type="molecule type" value="Genomic_DNA"/>
</dbReference>
<evidence type="ECO:0000256" key="1">
    <source>
        <dbReference type="ARBA" id="ARBA00002841"/>
    </source>
</evidence>
<gene>
    <name evidence="13" type="ORF">LKD48_11090</name>
</gene>
<evidence type="ECO:0000256" key="8">
    <source>
        <dbReference type="ARBA" id="ARBA00023139"/>
    </source>
</evidence>
<evidence type="ECO:0000256" key="10">
    <source>
        <dbReference type="RuleBase" id="RU367119"/>
    </source>
</evidence>
<reference evidence="13 14" key="1">
    <citation type="submission" date="2021-10" db="EMBL/GenBank/DDBJ databases">
        <title>Anaerobic single-cell dispensing facilitates the cultivation of human gut bacteria.</title>
        <authorList>
            <person name="Afrizal A."/>
        </authorList>
    </citation>
    <scope>NUCLEOTIDE SEQUENCE [LARGE SCALE GENOMIC DNA]</scope>
    <source>
        <strain evidence="13 14">CLA-AA-H224</strain>
    </source>
</reference>
<feature type="compositionally biased region" description="Low complexity" evidence="11">
    <location>
        <begin position="30"/>
        <end position="51"/>
    </location>
</feature>
<dbReference type="InterPro" id="IPR050811">
    <property type="entry name" value="Phosphate_ABC_transporter"/>
</dbReference>
<keyword evidence="6 10" id="KW-0592">Phosphate transport</keyword>
<dbReference type="Gene3D" id="3.40.190.10">
    <property type="entry name" value="Periplasmic binding protein-like II"/>
    <property type="match status" value="2"/>
</dbReference>
<comment type="function">
    <text evidence="1">Part of the ABC transporter complex PstSACB involved in phosphate import.</text>
</comment>
<dbReference type="SUPFAM" id="SSF53850">
    <property type="entry name" value="Periplasmic binding protein-like II"/>
    <property type="match status" value="1"/>
</dbReference>
<evidence type="ECO:0000259" key="12">
    <source>
        <dbReference type="Pfam" id="PF12849"/>
    </source>
</evidence>
<comment type="function">
    <text evidence="10">Involved in the system for phosphate transport across the cytoplasmic membrane.</text>
</comment>
<feature type="compositionally biased region" description="Polar residues" evidence="11">
    <location>
        <begin position="76"/>
        <end position="86"/>
    </location>
</feature>
<dbReference type="InterPro" id="IPR024370">
    <property type="entry name" value="PBP_domain"/>
</dbReference>
<evidence type="ECO:0000256" key="4">
    <source>
        <dbReference type="ARBA" id="ARBA00011529"/>
    </source>
</evidence>
<dbReference type="GO" id="GO:0005886">
    <property type="term" value="C:plasma membrane"/>
    <property type="evidence" value="ECO:0007669"/>
    <property type="project" value="UniProtKB-SubCell"/>
</dbReference>
<organism evidence="13 14">
    <name type="scientific">Anthropogastromicrobium aceti</name>
    <dbReference type="NCBI Taxonomy" id="2981768"/>
    <lineage>
        <taxon>Bacteria</taxon>
        <taxon>Bacillati</taxon>
        <taxon>Bacillota</taxon>
        <taxon>Clostridia</taxon>
        <taxon>Lachnospirales</taxon>
        <taxon>Lachnospiraceae</taxon>
        <taxon>Anthropogastromicrobium</taxon>
    </lineage>
</organism>
<dbReference type="GO" id="GO:0042301">
    <property type="term" value="F:phosphate ion binding"/>
    <property type="evidence" value="ECO:0007669"/>
    <property type="project" value="UniProtKB-UniRule"/>
</dbReference>
<keyword evidence="10" id="KW-0472">Membrane</keyword>
<dbReference type="CDD" id="cd13653">
    <property type="entry name" value="PBP2_phosphate_like_1"/>
    <property type="match status" value="1"/>
</dbReference>
<comment type="caution">
    <text evidence="13">The sequence shown here is derived from an EMBL/GenBank/DDBJ whole genome shotgun (WGS) entry which is preliminary data.</text>
</comment>
<keyword evidence="9 10" id="KW-0449">Lipoprotein</keyword>
<dbReference type="PROSITE" id="PS51257">
    <property type="entry name" value="PROKAR_LIPOPROTEIN"/>
    <property type="match status" value="1"/>
</dbReference>
<dbReference type="Proteomes" id="UP001198200">
    <property type="component" value="Unassembled WGS sequence"/>
</dbReference>
<dbReference type="GO" id="GO:0006817">
    <property type="term" value="P:phosphate ion transport"/>
    <property type="evidence" value="ECO:0007669"/>
    <property type="project" value="UniProtKB-UniRule"/>
</dbReference>
<dbReference type="PANTHER" id="PTHR30570">
    <property type="entry name" value="PERIPLASMIC PHOSPHATE BINDING COMPONENT OF PHOSPHATE ABC TRANSPORTER"/>
    <property type="match status" value="1"/>
</dbReference>
<comment type="subunit">
    <text evidence="4 10">The complex is composed of two ATP-binding proteins (PstB), two transmembrane proteins (PstC and PstA) and a solute-binding protein (PstS).</text>
</comment>
<comment type="similarity">
    <text evidence="3 10">Belongs to the PstS family.</text>
</comment>
<evidence type="ECO:0000256" key="11">
    <source>
        <dbReference type="SAM" id="MobiDB-lite"/>
    </source>
</evidence>
<comment type="subcellular location">
    <subcellularLocation>
        <location evidence="2 10">Cell membrane</location>
        <topology evidence="2 10">Lipid-anchor</topology>
    </subcellularLocation>
</comment>
<dbReference type="Pfam" id="PF12849">
    <property type="entry name" value="PBP_like_2"/>
    <property type="match status" value="1"/>
</dbReference>
<evidence type="ECO:0000256" key="6">
    <source>
        <dbReference type="ARBA" id="ARBA00022592"/>
    </source>
</evidence>
<dbReference type="AlphaFoldDB" id="A0AAE3JCQ9"/>
<proteinExistence type="inferred from homology"/>
<keyword evidence="14" id="KW-1185">Reference proteome</keyword>
<keyword evidence="5 10" id="KW-0813">Transport</keyword>
<evidence type="ECO:0000256" key="7">
    <source>
        <dbReference type="ARBA" id="ARBA00022729"/>
    </source>
</evidence>
<feature type="chain" id="PRO_5041774109" description="Phosphate-binding protein" evidence="10">
    <location>
        <begin position="21"/>
        <end position="322"/>
    </location>
</feature>
<feature type="signal peptide" evidence="10">
    <location>
        <begin position="1"/>
        <end position="20"/>
    </location>
</feature>
<feature type="region of interest" description="Disordered" evidence="11">
    <location>
        <begin position="26"/>
        <end position="86"/>
    </location>
</feature>
<protein>
    <recommendedName>
        <fullName evidence="10">Phosphate-binding protein</fullName>
    </recommendedName>
</protein>
<keyword evidence="7 10" id="KW-0732">Signal</keyword>
<sequence>MRKMITMAVTAALAISTLTACGKTDKKETTASTAATTASTASTAATTASTEAKTEAKAEAKDTSAAAAESKADAQTPVSGSVATDGSTSMEKVIGALGEAFTKANPDATFTYNPTGSGSGITAVSEGRCDIGLSSRALKDEEKSQGLVETTLALDGIAIIVNKENTVEDLSLDDIAKIYTGEITNWSEVGGEDADIVLIGREAGSGTRDGFESITGTSDSCKYRQELTSTGDVITTVSSNPGAIGYASLAAVKDTVKKVSVDGVEATEETVKDGSYKVQRPFVLVTKDGTELSEAAQAFFDYVTSKDAADIILAAGAVAVAE</sequence>
<name>A0AAE3JCQ9_9FIRM</name>
<dbReference type="NCBIfam" id="TIGR02136">
    <property type="entry name" value="ptsS_2"/>
    <property type="match status" value="1"/>
</dbReference>
<dbReference type="PANTHER" id="PTHR30570:SF1">
    <property type="entry name" value="PHOSPHATE-BINDING PROTEIN PSTS"/>
    <property type="match status" value="1"/>
</dbReference>
<accession>A0AAE3JCQ9</accession>
<evidence type="ECO:0000313" key="13">
    <source>
        <dbReference type="EMBL" id="MCC2222176.1"/>
    </source>
</evidence>
<feature type="compositionally biased region" description="Basic and acidic residues" evidence="11">
    <location>
        <begin position="52"/>
        <end position="62"/>
    </location>
</feature>